<protein>
    <submittedName>
        <fullName evidence="1">Uncharacterized protein</fullName>
    </submittedName>
</protein>
<name>A0A6L5WJ13_9BACT</name>
<evidence type="ECO:0000313" key="1">
    <source>
        <dbReference type="EMBL" id="MSN97159.1"/>
    </source>
</evidence>
<reference evidence="1 2" key="2">
    <citation type="submission" date="2020-03" db="EMBL/GenBank/DDBJ databases">
        <title>Campylobacter portucalensis sp. nov., a new species of Campylobacter isolated from the reproductive tract of bulls.</title>
        <authorList>
            <person name="Silva M.F."/>
            <person name="Pereira G."/>
            <person name="Carneiro C."/>
            <person name="Hemphill A."/>
            <person name="Mateus L."/>
            <person name="Lopes-Da-Costa L."/>
            <person name="Silva E."/>
        </authorList>
    </citation>
    <scope>NUCLEOTIDE SEQUENCE [LARGE SCALE GENOMIC DNA]</scope>
    <source>
        <strain evidence="1 2">FMV-PI01</strain>
    </source>
</reference>
<dbReference type="AlphaFoldDB" id="A0A6L5WJ13"/>
<dbReference type="Proteomes" id="UP000476338">
    <property type="component" value="Unassembled WGS sequence"/>
</dbReference>
<proteinExistence type="predicted"/>
<dbReference type="RefSeq" id="WP_154571405.1">
    <property type="nucleotide sequence ID" value="NZ_VWSJ01000044.1"/>
</dbReference>
<gene>
    <name evidence="1" type="ORF">F1B92_08305</name>
</gene>
<reference evidence="1 2" key="1">
    <citation type="submission" date="2019-09" db="EMBL/GenBank/DDBJ databases">
        <authorList>
            <person name="Silva M."/>
            <person name="Pereira G."/>
            <person name="Lopes-Da-Costa L."/>
            <person name="Silva E."/>
        </authorList>
    </citation>
    <scope>NUCLEOTIDE SEQUENCE [LARGE SCALE GENOMIC DNA]</scope>
    <source>
        <strain evidence="1 2">FMV-PI01</strain>
    </source>
</reference>
<comment type="caution">
    <text evidence="1">The sequence shown here is derived from an EMBL/GenBank/DDBJ whole genome shotgun (WGS) entry which is preliminary data.</text>
</comment>
<organism evidence="1 2">
    <name type="scientific">Campylobacter portucalensis</name>
    <dbReference type="NCBI Taxonomy" id="2608384"/>
    <lineage>
        <taxon>Bacteria</taxon>
        <taxon>Pseudomonadati</taxon>
        <taxon>Campylobacterota</taxon>
        <taxon>Epsilonproteobacteria</taxon>
        <taxon>Campylobacterales</taxon>
        <taxon>Campylobacteraceae</taxon>
        <taxon>Campylobacter</taxon>
    </lineage>
</organism>
<accession>A0A6L5WJ13</accession>
<dbReference type="EMBL" id="VWSJ01000044">
    <property type="protein sequence ID" value="MSN97159.1"/>
    <property type="molecule type" value="Genomic_DNA"/>
</dbReference>
<sequence>MNIKTIFLFLISITFLYAENMSQELEEIIKALKFSNLHYDKVSSFNDEQIVAPLNFKRLSYNNENELLQAIKTTTDDNKTYQNKLSKLKKENNDFCSVFFDDLKNFKNIKIKEPISKNVFYEDEKFKKTMGYCYDMGMDLFFNVYRYDGIELDSRTDNMIKPISYTLYKTNLLGENNLLLFQNYHDPKYVLNPKPVQILKAGYILNNDMCKSALKKDFDILKDRKILSKTAGINPDNDGVYYDIINYKGKDYIFKVINLVSFMDIYLENDFPNNPVDYYDFDNVKCLRTFFFDKENRDLLFNKRRTQWLH</sequence>
<evidence type="ECO:0000313" key="2">
    <source>
        <dbReference type="Proteomes" id="UP000476338"/>
    </source>
</evidence>
<keyword evidence="2" id="KW-1185">Reference proteome</keyword>